<dbReference type="InterPro" id="IPR014284">
    <property type="entry name" value="RNA_pol_sigma-70_dom"/>
</dbReference>
<dbReference type="SUPFAM" id="SSF88659">
    <property type="entry name" value="Sigma3 and sigma4 domains of RNA polymerase sigma factors"/>
    <property type="match status" value="2"/>
</dbReference>
<keyword evidence="1 6" id="KW-0963">Cytoplasm</keyword>
<evidence type="ECO:0000313" key="10">
    <source>
        <dbReference type="Proteomes" id="UP001234343"/>
    </source>
</evidence>
<feature type="domain" description="RNA polymerase sigma-70" evidence="7">
    <location>
        <begin position="44"/>
        <end position="57"/>
    </location>
</feature>
<keyword evidence="10" id="KW-1185">Reference proteome</keyword>
<dbReference type="EMBL" id="JAUCBP010000006">
    <property type="protein sequence ID" value="MDM7860109.1"/>
    <property type="molecule type" value="Genomic_DNA"/>
</dbReference>
<evidence type="ECO:0000256" key="6">
    <source>
        <dbReference type="HAMAP-Rule" id="MF_00962"/>
    </source>
</evidence>
<gene>
    <name evidence="6" type="primary">fliA</name>
    <name evidence="9" type="ORF">QTP81_05835</name>
</gene>
<dbReference type="HAMAP" id="MF_00962">
    <property type="entry name" value="Sigma70_FliA"/>
    <property type="match status" value="1"/>
</dbReference>
<comment type="similarity">
    <text evidence="6">Belongs to the sigma-70 factor family. FliA subfamily.</text>
</comment>
<dbReference type="RefSeq" id="WP_289364341.1">
    <property type="nucleotide sequence ID" value="NZ_JAUCBP010000006.1"/>
</dbReference>
<evidence type="ECO:0000259" key="7">
    <source>
        <dbReference type="PROSITE" id="PS00715"/>
    </source>
</evidence>
<dbReference type="InterPro" id="IPR000943">
    <property type="entry name" value="RNA_pol_sigma70"/>
</dbReference>
<feature type="short sequence motif" description="Interaction with polymerase core subunit RpoC" evidence="6">
    <location>
        <begin position="44"/>
        <end position="47"/>
    </location>
</feature>
<dbReference type="InterPro" id="IPR012845">
    <property type="entry name" value="RNA_pol_sigma_FliA_WhiG"/>
</dbReference>
<feature type="region of interest" description="Sigma-70 factor domain-2" evidence="6">
    <location>
        <begin position="17"/>
        <end position="89"/>
    </location>
</feature>
<dbReference type="PROSITE" id="PS00715">
    <property type="entry name" value="SIGMA70_1"/>
    <property type="match status" value="1"/>
</dbReference>
<dbReference type="PRINTS" id="PR00046">
    <property type="entry name" value="SIGMA70FCT"/>
</dbReference>
<keyword evidence="3 6" id="KW-0731">Sigma factor</keyword>
<feature type="domain" description="RNA polymerase sigma-70" evidence="8">
    <location>
        <begin position="205"/>
        <end position="231"/>
    </location>
</feature>
<evidence type="ECO:0000259" key="8">
    <source>
        <dbReference type="PROSITE" id="PS00716"/>
    </source>
</evidence>
<dbReference type="InterPro" id="IPR028617">
    <property type="entry name" value="Sigma70_FliA"/>
</dbReference>
<evidence type="ECO:0000256" key="2">
    <source>
        <dbReference type="ARBA" id="ARBA00023015"/>
    </source>
</evidence>
<dbReference type="InterPro" id="IPR007627">
    <property type="entry name" value="RNA_pol_sigma70_r2"/>
</dbReference>
<sequence length="244" mass="27085">MNSKVAAYQQSVDMNAIVERHAPLVKRIAHHLMARLPASVIVDDLIQSGMIGLLEAAKNFDGSKGASFETFAGIRIRGAMLDEIRKGDWTPRSVHKNSRTITEAITQVERETGADARDVDIAAKLNVTLAQYHQMLNEVNAGKLVAIEDLGVSEDVIGDEQTKGSDIPFEDLMQGAFQKALAHAITTLPEREAIVLSLYYDEELNLREIGEVLEVSESRVSQIHSQAMLKLKSRMQSWRMTETQ</sequence>
<dbReference type="Gene3D" id="1.10.1740.10">
    <property type="match status" value="1"/>
</dbReference>
<evidence type="ECO:0000256" key="5">
    <source>
        <dbReference type="ARBA" id="ARBA00023163"/>
    </source>
</evidence>
<reference evidence="9 10" key="1">
    <citation type="submission" date="2023-06" db="EMBL/GenBank/DDBJ databases">
        <title>Alteromonas sp. ASW11-36 isolated from intertidal sand.</title>
        <authorList>
            <person name="Li Y."/>
        </authorList>
    </citation>
    <scope>NUCLEOTIDE SEQUENCE [LARGE SCALE GENOMIC DNA]</scope>
    <source>
        <strain evidence="9 10">ASW11-36</strain>
    </source>
</reference>
<evidence type="ECO:0000256" key="1">
    <source>
        <dbReference type="ARBA" id="ARBA00022490"/>
    </source>
</evidence>
<dbReference type="InterPro" id="IPR013324">
    <property type="entry name" value="RNA_pol_sigma_r3/r4-like"/>
</dbReference>
<dbReference type="Proteomes" id="UP001234343">
    <property type="component" value="Unassembled WGS sequence"/>
</dbReference>
<accession>A0ABT7SV85</accession>
<dbReference type="NCBIfam" id="TIGR02479">
    <property type="entry name" value="FliA_WhiG"/>
    <property type="match status" value="1"/>
</dbReference>
<dbReference type="PROSITE" id="PS00716">
    <property type="entry name" value="SIGMA70_2"/>
    <property type="match status" value="1"/>
</dbReference>
<dbReference type="InterPro" id="IPR007630">
    <property type="entry name" value="RNA_pol_sigma70_r4"/>
</dbReference>
<comment type="caution">
    <text evidence="9">The sequence shown here is derived from an EMBL/GenBank/DDBJ whole genome shotgun (WGS) entry which is preliminary data.</text>
</comment>
<dbReference type="Gene3D" id="1.20.140.160">
    <property type="match status" value="1"/>
</dbReference>
<protein>
    <recommendedName>
        <fullName evidence="6">RNA polymerase sigma factor FliA</fullName>
    </recommendedName>
    <alternativeName>
        <fullName evidence="6">RNA polymerase sigma factor for flagellar operon</fullName>
    </alternativeName>
    <alternativeName>
        <fullName evidence="6">Sigma F</fullName>
    </alternativeName>
    <alternativeName>
        <fullName evidence="6">Sigma-28</fullName>
    </alternativeName>
</protein>
<evidence type="ECO:0000256" key="3">
    <source>
        <dbReference type="ARBA" id="ARBA00023082"/>
    </source>
</evidence>
<feature type="DNA-binding region" description="H-T-H motif" evidence="6">
    <location>
        <begin position="206"/>
        <end position="225"/>
    </location>
</feature>
<dbReference type="Pfam" id="PF04542">
    <property type="entry name" value="Sigma70_r2"/>
    <property type="match status" value="1"/>
</dbReference>
<dbReference type="CDD" id="cd06171">
    <property type="entry name" value="Sigma70_r4"/>
    <property type="match status" value="1"/>
</dbReference>
<proteinExistence type="inferred from homology"/>
<dbReference type="SUPFAM" id="SSF88946">
    <property type="entry name" value="Sigma2 domain of RNA polymerase sigma factors"/>
    <property type="match status" value="1"/>
</dbReference>
<dbReference type="NCBIfam" id="TIGR02937">
    <property type="entry name" value="sigma70-ECF"/>
    <property type="match status" value="1"/>
</dbReference>
<keyword evidence="4 6" id="KW-0238">DNA-binding</keyword>
<dbReference type="PANTHER" id="PTHR30385:SF7">
    <property type="entry name" value="RNA POLYMERASE SIGMA FACTOR FLIA"/>
    <property type="match status" value="1"/>
</dbReference>
<keyword evidence="5 6" id="KW-0804">Transcription</keyword>
<comment type="caution">
    <text evidence="6">Lacks conserved residue(s) required for the propagation of feature annotation.</text>
</comment>
<dbReference type="Pfam" id="PF04545">
    <property type="entry name" value="Sigma70_r4"/>
    <property type="match status" value="1"/>
</dbReference>
<dbReference type="InterPro" id="IPR013325">
    <property type="entry name" value="RNA_pol_sigma_r2"/>
</dbReference>
<name>A0ABT7SV85_9ALTE</name>
<dbReference type="NCBIfam" id="NF005413">
    <property type="entry name" value="PRK06986.1"/>
    <property type="match status" value="1"/>
</dbReference>
<dbReference type="PANTHER" id="PTHR30385">
    <property type="entry name" value="SIGMA FACTOR F FLAGELLAR"/>
    <property type="match status" value="1"/>
</dbReference>
<dbReference type="PIRSF" id="PIRSF000770">
    <property type="entry name" value="RNA_pol_sigma-SigE/K"/>
    <property type="match status" value="1"/>
</dbReference>
<feature type="region of interest" description="Sigma-70 factor domain-4" evidence="6">
    <location>
        <begin position="184"/>
        <end position="232"/>
    </location>
</feature>
<evidence type="ECO:0000256" key="4">
    <source>
        <dbReference type="ARBA" id="ARBA00023125"/>
    </source>
</evidence>
<comment type="subcellular location">
    <subcellularLocation>
        <location evidence="6">Cytoplasm</location>
    </subcellularLocation>
</comment>
<organism evidence="9 10">
    <name type="scientific">Alteromonas arenosi</name>
    <dbReference type="NCBI Taxonomy" id="3055817"/>
    <lineage>
        <taxon>Bacteria</taxon>
        <taxon>Pseudomonadati</taxon>
        <taxon>Pseudomonadota</taxon>
        <taxon>Gammaproteobacteria</taxon>
        <taxon>Alteromonadales</taxon>
        <taxon>Alteromonadaceae</taxon>
        <taxon>Alteromonas/Salinimonas group</taxon>
        <taxon>Alteromonas</taxon>
    </lineage>
</organism>
<keyword evidence="2 6" id="KW-0805">Transcription regulation</keyword>
<evidence type="ECO:0000313" key="9">
    <source>
        <dbReference type="EMBL" id="MDM7860109.1"/>
    </source>
</evidence>
<comment type="function">
    <text evidence="6">Sigma factors are initiation factors that promote the attachment of RNA polymerase to specific initiation sites and are then released. This sigma factor controls the expression of flagella-related genes.</text>
</comment>